<dbReference type="CDD" id="cd02135">
    <property type="entry name" value="YdjA-like"/>
    <property type="match status" value="1"/>
</dbReference>
<comment type="similarity">
    <text evidence="1 7">Belongs to the nitroreductase family.</text>
</comment>
<dbReference type="AlphaFoldDB" id="A0A1I2NUR9"/>
<gene>
    <name evidence="10" type="ORF">SAMN05216175_103135</name>
</gene>
<proteinExistence type="inferred from homology"/>
<evidence type="ECO:0000256" key="1">
    <source>
        <dbReference type="ARBA" id="ARBA00007118"/>
    </source>
</evidence>
<keyword evidence="6 7" id="KW-0520">NAD</keyword>
<feature type="domain" description="Nitroreductase" evidence="9">
    <location>
        <begin position="18"/>
        <end position="163"/>
    </location>
</feature>
<evidence type="ECO:0000256" key="7">
    <source>
        <dbReference type="PIRNR" id="PIRNR000232"/>
    </source>
</evidence>
<evidence type="ECO:0000313" key="11">
    <source>
        <dbReference type="Proteomes" id="UP000198623"/>
    </source>
</evidence>
<evidence type="ECO:0000256" key="8">
    <source>
        <dbReference type="PIRSR" id="PIRSR000232-1"/>
    </source>
</evidence>
<organism evidence="10 11">
    <name type="scientific">Neptunomonas qingdaonensis</name>
    <dbReference type="NCBI Taxonomy" id="1045558"/>
    <lineage>
        <taxon>Bacteria</taxon>
        <taxon>Pseudomonadati</taxon>
        <taxon>Pseudomonadota</taxon>
        <taxon>Gammaproteobacteria</taxon>
        <taxon>Oceanospirillales</taxon>
        <taxon>Oceanospirillaceae</taxon>
        <taxon>Neptunomonas</taxon>
    </lineage>
</organism>
<dbReference type="PANTHER" id="PTHR43821">
    <property type="entry name" value="NAD(P)H NITROREDUCTASE YDJA-RELATED"/>
    <property type="match status" value="1"/>
</dbReference>
<sequence length="187" mass="20404">MDAIEMLHNRVSVPVLVEPAPTKVQLDMMFKAALRSPDHAGLKPWRFLLIEGEARQQLGDLFVKAIRIKGDDLADDKAAKLQKKPLRAPLIIVAVATTQSHIKVPEVEQIITAGCAAHSLLLAAYAQGLGAMWRTGEMAYDPVVKAGLGLQAHEQVIGFLYVGTAKRMRQVSSTDIEDVVSVWKGKS</sequence>
<dbReference type="InterPro" id="IPR052530">
    <property type="entry name" value="NAD(P)H_nitroreductase"/>
</dbReference>
<dbReference type="EMBL" id="FOOU01000003">
    <property type="protein sequence ID" value="SFG07642.1"/>
    <property type="molecule type" value="Genomic_DNA"/>
</dbReference>
<feature type="binding site" evidence="8">
    <location>
        <position position="39"/>
    </location>
    <ligand>
        <name>FMN</name>
        <dbReference type="ChEBI" id="CHEBI:58210"/>
        <note>ligand shared between dimeric partners</note>
    </ligand>
</feature>
<dbReference type="RefSeq" id="WP_090725609.1">
    <property type="nucleotide sequence ID" value="NZ_FOOU01000003.1"/>
</dbReference>
<feature type="binding site" evidence="8">
    <location>
        <position position="35"/>
    </location>
    <ligand>
        <name>FMN</name>
        <dbReference type="ChEBI" id="CHEBI:58210"/>
        <note>ligand shared between dimeric partners</note>
    </ligand>
</feature>
<accession>A0A1I2NUR9</accession>
<comment type="cofactor">
    <cofactor evidence="8">
        <name>FMN</name>
        <dbReference type="ChEBI" id="CHEBI:58210"/>
    </cofactor>
    <text evidence="8">Binds 1 FMN per subunit.</text>
</comment>
<dbReference type="GO" id="GO:0016491">
    <property type="term" value="F:oxidoreductase activity"/>
    <property type="evidence" value="ECO:0007669"/>
    <property type="project" value="UniProtKB-UniRule"/>
</dbReference>
<evidence type="ECO:0000256" key="4">
    <source>
        <dbReference type="ARBA" id="ARBA00022857"/>
    </source>
</evidence>
<dbReference type="PANTHER" id="PTHR43821:SF1">
    <property type="entry name" value="NAD(P)H NITROREDUCTASE YDJA-RELATED"/>
    <property type="match status" value="1"/>
</dbReference>
<keyword evidence="2 7" id="KW-0285">Flavoprotein</keyword>
<dbReference type="OrthoDB" id="9804207at2"/>
<evidence type="ECO:0000259" key="9">
    <source>
        <dbReference type="Pfam" id="PF00881"/>
    </source>
</evidence>
<evidence type="ECO:0000313" key="10">
    <source>
        <dbReference type="EMBL" id="SFG07642.1"/>
    </source>
</evidence>
<evidence type="ECO:0000256" key="3">
    <source>
        <dbReference type="ARBA" id="ARBA00022643"/>
    </source>
</evidence>
<feature type="binding site" description="in other chain" evidence="8">
    <location>
        <begin position="10"/>
        <end position="12"/>
    </location>
    <ligand>
        <name>FMN</name>
        <dbReference type="ChEBI" id="CHEBI:58210"/>
        <note>ligand shared between dimeric partners</note>
    </ligand>
</feature>
<evidence type="ECO:0000256" key="6">
    <source>
        <dbReference type="ARBA" id="ARBA00023027"/>
    </source>
</evidence>
<feature type="binding site" description="in other chain" evidence="8">
    <location>
        <begin position="133"/>
        <end position="135"/>
    </location>
    <ligand>
        <name>FMN</name>
        <dbReference type="ChEBI" id="CHEBI:58210"/>
        <note>ligand shared between dimeric partners</note>
    </ligand>
</feature>
<dbReference type="InterPro" id="IPR026021">
    <property type="entry name" value="YdjA-like"/>
</dbReference>
<name>A0A1I2NUR9_9GAMM</name>
<dbReference type="Pfam" id="PF00881">
    <property type="entry name" value="Nitroreductase"/>
    <property type="match status" value="1"/>
</dbReference>
<evidence type="ECO:0000256" key="5">
    <source>
        <dbReference type="ARBA" id="ARBA00023002"/>
    </source>
</evidence>
<dbReference type="InterPro" id="IPR000415">
    <property type="entry name" value="Nitroreductase-like"/>
</dbReference>
<dbReference type="InterPro" id="IPR029479">
    <property type="entry name" value="Nitroreductase"/>
</dbReference>
<dbReference type="SUPFAM" id="SSF55469">
    <property type="entry name" value="FMN-dependent nitroreductase-like"/>
    <property type="match status" value="1"/>
</dbReference>
<dbReference type="Proteomes" id="UP000198623">
    <property type="component" value="Unassembled WGS sequence"/>
</dbReference>
<dbReference type="PIRSF" id="PIRSF000232">
    <property type="entry name" value="YdjA"/>
    <property type="match status" value="1"/>
</dbReference>
<evidence type="ECO:0000256" key="2">
    <source>
        <dbReference type="ARBA" id="ARBA00022630"/>
    </source>
</evidence>
<protein>
    <recommendedName>
        <fullName evidence="7">Putative NAD(P)H nitroreductase</fullName>
        <ecNumber evidence="7">1.-.-.-</ecNumber>
    </recommendedName>
</protein>
<keyword evidence="5 7" id="KW-0560">Oxidoreductase</keyword>
<reference evidence="11" key="1">
    <citation type="submission" date="2016-10" db="EMBL/GenBank/DDBJ databases">
        <authorList>
            <person name="Varghese N."/>
            <person name="Submissions S."/>
        </authorList>
    </citation>
    <scope>NUCLEOTIDE SEQUENCE [LARGE SCALE GENOMIC DNA]</scope>
    <source>
        <strain evidence="11">CGMCC 1.10971</strain>
    </source>
</reference>
<dbReference type="STRING" id="1045558.SAMN05216175_103135"/>
<keyword evidence="3 7" id="KW-0288">FMN</keyword>
<dbReference type="EC" id="1.-.-.-" evidence="7"/>
<keyword evidence="11" id="KW-1185">Reference proteome</keyword>
<dbReference type="Gene3D" id="3.40.109.10">
    <property type="entry name" value="NADH Oxidase"/>
    <property type="match status" value="1"/>
</dbReference>
<keyword evidence="4 7" id="KW-0521">NADP</keyword>